<dbReference type="InterPro" id="IPR004358">
    <property type="entry name" value="Sig_transdc_His_kin-like_C"/>
</dbReference>
<evidence type="ECO:0000313" key="6">
    <source>
        <dbReference type="Proteomes" id="UP000321367"/>
    </source>
</evidence>
<sequence>MLEPKEHEKERERLKDLESYSILDTLSETDYDDITAIAAGICGTEISLISLIDDKRQWFKSHHGLDVTETPKEYAFCAHAINDPKNVFTVQDARIDERFHDNPLVTSDPSLVFYAGVPLISDNGLPLGTLCVIDHKPRLLSQSQLQSLRALGRQVMNILNLRKIKLTLEKASANLEEKNLELERFAFVAAHDLKSPLNGIIGLSQLLSENYNSQVDNEGKEMLSLISKSSENLKKLIDGLLEYSRSENVLKENKSQINLNSLIDELTGLFVYEHNLTLKLESSITNIEMNRAALEQVLINLITNSIKYNDKKNVEIEIGVSESVTHYEFYVQDNGLGIALENQEKIFEIFEVLGNEDRFGIKGNGIGLATVKKVIENSGGSIKVESEPTKGARFIFTFEK</sequence>
<organism evidence="5 6">
    <name type="scientific">Gillisia hiemivivida</name>
    <dbReference type="NCBI Taxonomy" id="291190"/>
    <lineage>
        <taxon>Bacteria</taxon>
        <taxon>Pseudomonadati</taxon>
        <taxon>Bacteroidota</taxon>
        <taxon>Flavobacteriia</taxon>
        <taxon>Flavobacteriales</taxon>
        <taxon>Flavobacteriaceae</taxon>
        <taxon>Gillisia</taxon>
    </lineage>
</organism>
<evidence type="ECO:0000256" key="3">
    <source>
        <dbReference type="ARBA" id="ARBA00022553"/>
    </source>
</evidence>
<dbReference type="Proteomes" id="UP000321367">
    <property type="component" value="Unassembled WGS sequence"/>
</dbReference>
<dbReference type="EC" id="2.7.13.3" evidence="2"/>
<dbReference type="SUPFAM" id="SSF47384">
    <property type="entry name" value="Homodimeric domain of signal transducing histidine kinase"/>
    <property type="match status" value="1"/>
</dbReference>
<protein>
    <recommendedName>
        <fullName evidence="2">histidine kinase</fullName>
        <ecNumber evidence="2">2.7.13.3</ecNumber>
    </recommendedName>
</protein>
<dbReference type="Gene3D" id="3.30.450.40">
    <property type="match status" value="1"/>
</dbReference>
<keyword evidence="3" id="KW-0597">Phosphoprotein</keyword>
<evidence type="ECO:0000259" key="4">
    <source>
        <dbReference type="PROSITE" id="PS50109"/>
    </source>
</evidence>
<accession>A0A5C6ZNF1</accession>
<dbReference type="SMART" id="SM00387">
    <property type="entry name" value="HATPase_c"/>
    <property type="match status" value="1"/>
</dbReference>
<name>A0A5C6ZNF1_9FLAO</name>
<dbReference type="InterPro" id="IPR003018">
    <property type="entry name" value="GAF"/>
</dbReference>
<dbReference type="PRINTS" id="PR00344">
    <property type="entry name" value="BCTRLSENSOR"/>
</dbReference>
<comment type="catalytic activity">
    <reaction evidence="1">
        <text>ATP + protein L-histidine = ADP + protein N-phospho-L-histidine.</text>
        <dbReference type="EC" id="2.7.13.3"/>
    </reaction>
</comment>
<dbReference type="PANTHER" id="PTHR43102:SF2">
    <property type="entry name" value="GAF DOMAIN-CONTAINING PROTEIN"/>
    <property type="match status" value="1"/>
</dbReference>
<evidence type="ECO:0000313" key="5">
    <source>
        <dbReference type="EMBL" id="TXD92076.1"/>
    </source>
</evidence>
<dbReference type="Pfam" id="PF00512">
    <property type="entry name" value="HisKA"/>
    <property type="match status" value="1"/>
</dbReference>
<dbReference type="SMART" id="SM00388">
    <property type="entry name" value="HisKA"/>
    <property type="match status" value="1"/>
</dbReference>
<dbReference type="InterPro" id="IPR005467">
    <property type="entry name" value="His_kinase_dom"/>
</dbReference>
<gene>
    <name evidence="5" type="ORF">ES724_15075</name>
</gene>
<dbReference type="InterPro" id="IPR036097">
    <property type="entry name" value="HisK_dim/P_sf"/>
</dbReference>
<dbReference type="AlphaFoldDB" id="A0A5C6ZNF1"/>
<dbReference type="PANTHER" id="PTHR43102">
    <property type="entry name" value="SLR1143 PROTEIN"/>
    <property type="match status" value="1"/>
</dbReference>
<dbReference type="GO" id="GO:0000155">
    <property type="term" value="F:phosphorelay sensor kinase activity"/>
    <property type="evidence" value="ECO:0007669"/>
    <property type="project" value="InterPro"/>
</dbReference>
<dbReference type="SUPFAM" id="SSF55781">
    <property type="entry name" value="GAF domain-like"/>
    <property type="match status" value="1"/>
</dbReference>
<dbReference type="PROSITE" id="PS50109">
    <property type="entry name" value="HIS_KIN"/>
    <property type="match status" value="1"/>
</dbReference>
<feature type="domain" description="Histidine kinase" evidence="4">
    <location>
        <begin position="188"/>
        <end position="400"/>
    </location>
</feature>
<keyword evidence="6" id="KW-1185">Reference proteome</keyword>
<evidence type="ECO:0000256" key="1">
    <source>
        <dbReference type="ARBA" id="ARBA00000085"/>
    </source>
</evidence>
<dbReference type="EMBL" id="VORY01000027">
    <property type="protein sequence ID" value="TXD92076.1"/>
    <property type="molecule type" value="Genomic_DNA"/>
</dbReference>
<dbReference type="OrthoDB" id="9811889at2"/>
<dbReference type="Gene3D" id="3.30.565.10">
    <property type="entry name" value="Histidine kinase-like ATPase, C-terminal domain"/>
    <property type="match status" value="1"/>
</dbReference>
<dbReference type="InterPro" id="IPR003661">
    <property type="entry name" value="HisK_dim/P_dom"/>
</dbReference>
<dbReference type="SMART" id="SM00065">
    <property type="entry name" value="GAF"/>
    <property type="match status" value="1"/>
</dbReference>
<reference evidence="5 6" key="1">
    <citation type="submission" date="2019-08" db="EMBL/GenBank/DDBJ databases">
        <title>Genome sequence of Gillisia hiemivivida IC154 (type strain).</title>
        <authorList>
            <person name="Bowman J.P."/>
        </authorList>
    </citation>
    <scope>NUCLEOTIDE SEQUENCE [LARGE SCALE GENOMIC DNA]</scope>
    <source>
        <strain evidence="5 6">IC154</strain>
    </source>
</reference>
<dbReference type="CDD" id="cd00082">
    <property type="entry name" value="HisKA"/>
    <property type="match status" value="1"/>
</dbReference>
<dbReference type="RefSeq" id="WP_146934468.1">
    <property type="nucleotide sequence ID" value="NZ_CBCSHZ010000029.1"/>
</dbReference>
<dbReference type="InterPro" id="IPR003594">
    <property type="entry name" value="HATPase_dom"/>
</dbReference>
<dbReference type="Pfam" id="PF01590">
    <property type="entry name" value="GAF"/>
    <property type="match status" value="1"/>
</dbReference>
<dbReference type="Gene3D" id="1.10.287.130">
    <property type="match status" value="1"/>
</dbReference>
<dbReference type="Pfam" id="PF02518">
    <property type="entry name" value="HATPase_c"/>
    <property type="match status" value="1"/>
</dbReference>
<dbReference type="InterPro" id="IPR036890">
    <property type="entry name" value="HATPase_C_sf"/>
</dbReference>
<evidence type="ECO:0000256" key="2">
    <source>
        <dbReference type="ARBA" id="ARBA00012438"/>
    </source>
</evidence>
<comment type="caution">
    <text evidence="5">The sequence shown here is derived from an EMBL/GenBank/DDBJ whole genome shotgun (WGS) entry which is preliminary data.</text>
</comment>
<proteinExistence type="predicted"/>
<dbReference type="SUPFAM" id="SSF55874">
    <property type="entry name" value="ATPase domain of HSP90 chaperone/DNA topoisomerase II/histidine kinase"/>
    <property type="match status" value="1"/>
</dbReference>
<dbReference type="InterPro" id="IPR029016">
    <property type="entry name" value="GAF-like_dom_sf"/>
</dbReference>